<dbReference type="PROSITE" id="PS00109">
    <property type="entry name" value="PROTEIN_KINASE_TYR"/>
    <property type="match status" value="1"/>
</dbReference>
<proteinExistence type="predicted"/>
<dbReference type="Proteomes" id="UP000308199">
    <property type="component" value="Unassembled WGS sequence"/>
</dbReference>
<dbReference type="Gene3D" id="1.10.510.10">
    <property type="entry name" value="Transferase(Phosphotransferase) domain 1"/>
    <property type="match status" value="1"/>
</dbReference>
<dbReference type="Pfam" id="PF00069">
    <property type="entry name" value="Pkinase"/>
    <property type="match status" value="1"/>
</dbReference>
<keyword evidence="3" id="KW-1185">Reference proteome</keyword>
<sequence length="445" mass="50781">MEYYGVLYKFITSILANALFHPHLVTLHYKLGKLDEPIEDPSQLFNVDADLLEASHEFFVLSLAIYESEKDRSTATGDFFKQAFDGQGHERRPYYSNNGDLIGAPDAIWGTECKSLNRILPHVMIECKDEQGTGNSGDETFFETTNFPMILICIYEPALSIYSALLLERVVVNNLLTLNLAQYVDRDVVVLKIARIHSVLKECALLIKTENDQIVDQVVPGNPPRRYFPDPTSNPPSNLTPLPKLTYRGGLHHENKLFIIQHNISSIRCLYAADPLPDWYNETAHKLLAEVKLAPKLYFFQRMIGDRYMVVMERLEGLPMSLYSTRAFKTKLERSVFDDIESALTILHAKCIVHGDLRAENIIIDPERKHAKVVDFGWAGKSGKARYPATINEVQFKTEWDFDVNPGGIMDRSHGRFALQHLRHRDGPPSQIEEQETIMICFILQ</sequence>
<dbReference type="InterPro" id="IPR011009">
    <property type="entry name" value="Kinase-like_dom_sf"/>
</dbReference>
<evidence type="ECO:0000313" key="2">
    <source>
        <dbReference type="EMBL" id="THG95286.1"/>
    </source>
</evidence>
<dbReference type="GO" id="GO:0004672">
    <property type="term" value="F:protein kinase activity"/>
    <property type="evidence" value="ECO:0007669"/>
    <property type="project" value="InterPro"/>
</dbReference>
<dbReference type="InterPro" id="IPR000719">
    <property type="entry name" value="Prot_kinase_dom"/>
</dbReference>
<organism evidence="2 3">
    <name type="scientific">Phellinidium pouzarii</name>
    <dbReference type="NCBI Taxonomy" id="167371"/>
    <lineage>
        <taxon>Eukaryota</taxon>
        <taxon>Fungi</taxon>
        <taxon>Dikarya</taxon>
        <taxon>Basidiomycota</taxon>
        <taxon>Agaricomycotina</taxon>
        <taxon>Agaricomycetes</taxon>
        <taxon>Hymenochaetales</taxon>
        <taxon>Hymenochaetaceae</taxon>
        <taxon>Phellinidium</taxon>
    </lineage>
</organism>
<dbReference type="GO" id="GO:0005524">
    <property type="term" value="F:ATP binding"/>
    <property type="evidence" value="ECO:0007669"/>
    <property type="project" value="InterPro"/>
</dbReference>
<evidence type="ECO:0000259" key="1">
    <source>
        <dbReference type="PROSITE" id="PS50011"/>
    </source>
</evidence>
<comment type="caution">
    <text evidence="2">The sequence shown here is derived from an EMBL/GenBank/DDBJ whole genome shotgun (WGS) entry which is preliminary data.</text>
</comment>
<dbReference type="AlphaFoldDB" id="A0A4S4KBB9"/>
<dbReference type="EMBL" id="SGPK01000994">
    <property type="protein sequence ID" value="THG95286.1"/>
    <property type="molecule type" value="Genomic_DNA"/>
</dbReference>
<protein>
    <recommendedName>
        <fullName evidence="1">Protein kinase domain-containing protein</fullName>
    </recommendedName>
</protein>
<gene>
    <name evidence="2" type="ORF">EW145_g7986</name>
</gene>
<dbReference type="OrthoDB" id="3250441at2759"/>
<evidence type="ECO:0000313" key="3">
    <source>
        <dbReference type="Proteomes" id="UP000308199"/>
    </source>
</evidence>
<name>A0A4S4KBB9_9AGAM</name>
<reference evidence="2 3" key="1">
    <citation type="submission" date="2019-02" db="EMBL/GenBank/DDBJ databases">
        <title>Genome sequencing of the rare red list fungi Phellinidium pouzarii.</title>
        <authorList>
            <person name="Buettner E."/>
            <person name="Kellner H."/>
        </authorList>
    </citation>
    <scope>NUCLEOTIDE SEQUENCE [LARGE SCALE GENOMIC DNA]</scope>
    <source>
        <strain evidence="2 3">DSM 108285</strain>
    </source>
</reference>
<dbReference type="SUPFAM" id="SSF56112">
    <property type="entry name" value="Protein kinase-like (PK-like)"/>
    <property type="match status" value="1"/>
</dbReference>
<accession>A0A4S4KBB9</accession>
<feature type="domain" description="Protein kinase" evidence="1">
    <location>
        <begin position="125"/>
        <end position="445"/>
    </location>
</feature>
<dbReference type="InterPro" id="IPR008266">
    <property type="entry name" value="Tyr_kinase_AS"/>
</dbReference>
<dbReference type="PROSITE" id="PS50011">
    <property type="entry name" value="PROTEIN_KINASE_DOM"/>
    <property type="match status" value="1"/>
</dbReference>